<name>A0A842HX35_9SPHN</name>
<sequence length="461" mass="50262">MKPVVLFALAAAFVPAAASAQGQGDVSVTIYNNNLALVQDIRQVALPTGRSRQEFPEVSAQIRPETVTIGGSGIAIVEQNFDYDLLSPDALMENAVGELVTIVRFNPATGQETRERARVLAVNGGVVLEIAGRIEVLRDDGRPARVVFDTIPPNLRARPTLSVTLDSNRAGTRPLSLSYLTPGLGWNADYVALYDQEDGTIDVQGWITLRNTTGTTFDNADTLLVAGAVNQGGNNNSRYRGPPQSSPITRPGTETADREQLGDFYLYPLGHRTTIADRQTKQVNFLDVQGARASNDYAFRVDSLRTADAASANSVLRFSSSSEGGLGDALPAGTVRVYMRDARGDPQFIGENAIPHTPMGSQLAIVTGEAFDVNVASTVVQRTRLAMYHWRTQMRYTLTNARSEAVTVQLDQMQLPWWWPETRVTEESLQSERLSADGVRWLVDVPANGETIVSATFDTRY</sequence>
<evidence type="ECO:0000256" key="1">
    <source>
        <dbReference type="SAM" id="MobiDB-lite"/>
    </source>
</evidence>
<dbReference type="PANTHER" id="PTHR38075">
    <property type="entry name" value="DUF4139 DOMAIN-CONTAINING PROTEIN"/>
    <property type="match status" value="1"/>
</dbReference>
<keyword evidence="2" id="KW-0732">Signal</keyword>
<organism evidence="3 4">
    <name type="scientific">Parasphingopyxis marina</name>
    <dbReference type="NCBI Taxonomy" id="2761622"/>
    <lineage>
        <taxon>Bacteria</taxon>
        <taxon>Pseudomonadati</taxon>
        <taxon>Pseudomonadota</taxon>
        <taxon>Alphaproteobacteria</taxon>
        <taxon>Sphingomonadales</taxon>
        <taxon>Sphingomonadaceae</taxon>
        <taxon>Parasphingopyxis</taxon>
    </lineage>
</organism>
<keyword evidence="4" id="KW-1185">Reference proteome</keyword>
<evidence type="ECO:0000313" key="4">
    <source>
        <dbReference type="Proteomes" id="UP000564378"/>
    </source>
</evidence>
<dbReference type="PANTHER" id="PTHR38075:SF1">
    <property type="entry name" value="DUF4139 DOMAIN-CONTAINING PROTEIN"/>
    <property type="match status" value="1"/>
</dbReference>
<feature type="chain" id="PRO_5032319619" evidence="2">
    <location>
        <begin position="21"/>
        <end position="461"/>
    </location>
</feature>
<reference evidence="3 4" key="1">
    <citation type="submission" date="2020-08" db="EMBL/GenBank/DDBJ databases">
        <title>Draft genome sequence of Parasphingopyxis sp. GrpM-11.</title>
        <authorList>
            <person name="Oh J."/>
            <person name="Roh D.-H."/>
        </authorList>
    </citation>
    <scope>NUCLEOTIDE SEQUENCE [LARGE SCALE GENOMIC DNA]</scope>
    <source>
        <strain evidence="3 4">GrpM-11</strain>
    </source>
</reference>
<dbReference type="RefSeq" id="WP_185799391.1">
    <property type="nucleotide sequence ID" value="NZ_JACJVJ010000001.1"/>
</dbReference>
<dbReference type="AlphaFoldDB" id="A0A842HX35"/>
<gene>
    <name evidence="3" type="ORF">H6P80_00440</name>
</gene>
<feature type="region of interest" description="Disordered" evidence="1">
    <location>
        <begin position="233"/>
        <end position="255"/>
    </location>
</feature>
<comment type="caution">
    <text evidence="3">The sequence shown here is derived from an EMBL/GenBank/DDBJ whole genome shotgun (WGS) entry which is preliminary data.</text>
</comment>
<dbReference type="Proteomes" id="UP000564378">
    <property type="component" value="Unassembled WGS sequence"/>
</dbReference>
<feature type="signal peptide" evidence="2">
    <location>
        <begin position="1"/>
        <end position="20"/>
    </location>
</feature>
<protein>
    <submittedName>
        <fullName evidence="3">DUF4139 domain-containing protein</fullName>
    </submittedName>
</protein>
<proteinExistence type="predicted"/>
<dbReference type="EMBL" id="JACJVJ010000001">
    <property type="protein sequence ID" value="MBC2776074.1"/>
    <property type="molecule type" value="Genomic_DNA"/>
</dbReference>
<evidence type="ECO:0000256" key="2">
    <source>
        <dbReference type="SAM" id="SignalP"/>
    </source>
</evidence>
<accession>A0A842HX35</accession>
<evidence type="ECO:0000313" key="3">
    <source>
        <dbReference type="EMBL" id="MBC2776074.1"/>
    </source>
</evidence>